<dbReference type="PANTHER" id="PTHR28291:SF1">
    <property type="entry name" value="CTD KINASE SUBUNIT GAMMA"/>
    <property type="match status" value="1"/>
</dbReference>
<dbReference type="AlphaFoldDB" id="W6MLP6"/>
<gene>
    <name evidence="4" type="ORF">KUCA_T00001752001</name>
</gene>
<proteinExistence type="predicted"/>
<dbReference type="Pfam" id="PF12243">
    <property type="entry name" value="CTK3"/>
    <property type="match status" value="1"/>
</dbReference>
<reference evidence="4" key="2">
    <citation type="submission" date="2014-02" db="EMBL/GenBank/DDBJ databases">
        <title>Complete DNA sequence of /Kuraishia capsulata/ illustrates novel genomic features among budding yeasts (/Saccharomycotina/).</title>
        <authorList>
            <person name="Morales L."/>
            <person name="Noel B."/>
            <person name="Porcel B."/>
            <person name="Marcet-Houben M."/>
            <person name="Hullo M-F."/>
            <person name="Sacerdot C."/>
            <person name="Tekaia F."/>
            <person name="Leh-Louis V."/>
            <person name="Despons L."/>
            <person name="Khanna V."/>
            <person name="Aury J-M."/>
            <person name="Barbe V."/>
            <person name="Couloux A."/>
            <person name="Labadie K."/>
            <person name="Pelletier E."/>
            <person name="Souciet J-L."/>
            <person name="Boekhout T."/>
            <person name="Gabaldon T."/>
            <person name="Wincker P."/>
            <person name="Dujon B."/>
        </authorList>
    </citation>
    <scope>NUCLEOTIDE SEQUENCE</scope>
    <source>
        <strain evidence="4">CBS 1993</strain>
    </source>
</reference>
<dbReference type="GO" id="GO:0070692">
    <property type="term" value="C:CTDK-1 complex"/>
    <property type="evidence" value="ECO:0007669"/>
    <property type="project" value="InterPro"/>
</dbReference>
<feature type="compositionally biased region" description="Low complexity" evidence="1">
    <location>
        <begin position="218"/>
        <end position="235"/>
    </location>
</feature>
<dbReference type="GO" id="GO:0032786">
    <property type="term" value="P:positive regulation of DNA-templated transcription, elongation"/>
    <property type="evidence" value="ECO:0007669"/>
    <property type="project" value="InterPro"/>
</dbReference>
<reference evidence="4" key="1">
    <citation type="submission" date="2013-12" db="EMBL/GenBank/DDBJ databases">
        <authorList>
            <person name="Genoscope - CEA"/>
        </authorList>
    </citation>
    <scope>NUCLEOTIDE SEQUENCE</scope>
    <source>
        <strain evidence="4">CBS 1993</strain>
    </source>
</reference>
<keyword evidence="5" id="KW-1185">Reference proteome</keyword>
<evidence type="ECO:0008006" key="6">
    <source>
        <dbReference type="Google" id="ProtNLM"/>
    </source>
</evidence>
<dbReference type="Pfam" id="PF12350">
    <property type="entry name" value="CTK3_C"/>
    <property type="match status" value="1"/>
</dbReference>
<evidence type="ECO:0000256" key="1">
    <source>
        <dbReference type="SAM" id="MobiDB-lite"/>
    </source>
</evidence>
<protein>
    <recommendedName>
        <fullName evidence="6">CID domain-containing protein</fullName>
    </recommendedName>
</protein>
<feature type="domain" description="CTD kinase subunit gamma Ctk3 C-terminal" evidence="3">
    <location>
        <begin position="240"/>
        <end position="293"/>
    </location>
</feature>
<evidence type="ECO:0000259" key="3">
    <source>
        <dbReference type="Pfam" id="PF12350"/>
    </source>
</evidence>
<dbReference type="Proteomes" id="UP000019384">
    <property type="component" value="Unassembled WGS sequence"/>
</dbReference>
<dbReference type="GeneID" id="34519181"/>
<name>W6MLP6_9ASCO</name>
<evidence type="ECO:0000259" key="2">
    <source>
        <dbReference type="Pfam" id="PF12243"/>
    </source>
</evidence>
<organism evidence="4 5">
    <name type="scientific">Kuraishia capsulata CBS 1993</name>
    <dbReference type="NCBI Taxonomy" id="1382522"/>
    <lineage>
        <taxon>Eukaryota</taxon>
        <taxon>Fungi</taxon>
        <taxon>Dikarya</taxon>
        <taxon>Ascomycota</taxon>
        <taxon>Saccharomycotina</taxon>
        <taxon>Pichiomycetes</taxon>
        <taxon>Pichiales</taxon>
        <taxon>Pichiaceae</taxon>
        <taxon>Kuraishia</taxon>
    </lineage>
</organism>
<dbReference type="PANTHER" id="PTHR28291">
    <property type="entry name" value="CTD KINASE SUBUNIT GAMMA"/>
    <property type="match status" value="1"/>
</dbReference>
<dbReference type="InterPro" id="IPR024638">
    <property type="entry name" value="Ctk3_N"/>
</dbReference>
<dbReference type="InterPro" id="IPR024637">
    <property type="entry name" value="Ctk3_C"/>
</dbReference>
<feature type="compositionally biased region" description="Polar residues" evidence="1">
    <location>
        <begin position="186"/>
        <end position="202"/>
    </location>
</feature>
<dbReference type="RefSeq" id="XP_022457793.1">
    <property type="nucleotide sequence ID" value="XM_022603965.1"/>
</dbReference>
<dbReference type="HOGENOM" id="CLU_940392_0_0_1"/>
<dbReference type="OrthoDB" id="21266at2759"/>
<dbReference type="EMBL" id="HG793126">
    <property type="protein sequence ID" value="CDK25782.1"/>
    <property type="molecule type" value="Genomic_DNA"/>
</dbReference>
<feature type="domain" description="CTD kinase subunit gamma Ctk3 N-terminal" evidence="2">
    <location>
        <begin position="1"/>
        <end position="121"/>
    </location>
</feature>
<sequence>MDPLEARLYFTRQLKSMSASLQQHTECAKFAIKNEELQEDFHSVILEVISAVDLNVRLNVFDFIEVLIEETLKLGKVPERPYLNRLVADLPLIIRQVIPTTDDLKGLANLNTSCTILASLSRVLGYESALRYQQILQTIGESKAEIPSFLDASCKYSEQLAECWIFVIQMRQNERSQRQAEDRLANDSSFSMAQVQPTNTADTPKAPKNDSRSQSVQPEDSSAPNEPASSPEKSSYLAFSNQQILARMEQDRERNKRAKESLWIVERPDGKFTRAEFDAIYARFKPLSEEDMNVLGEVRTMVQESVTTDDLNHSGKKLKLT</sequence>
<feature type="region of interest" description="Disordered" evidence="1">
    <location>
        <begin position="178"/>
        <end position="236"/>
    </location>
</feature>
<dbReference type="GO" id="GO:0045943">
    <property type="term" value="P:positive regulation of transcription by RNA polymerase I"/>
    <property type="evidence" value="ECO:0007669"/>
    <property type="project" value="TreeGrafter"/>
</dbReference>
<dbReference type="InterPro" id="IPR042326">
    <property type="entry name" value="Ctk3"/>
</dbReference>
<evidence type="ECO:0000313" key="4">
    <source>
        <dbReference type="EMBL" id="CDK25782.1"/>
    </source>
</evidence>
<accession>W6MLP6</accession>
<evidence type="ECO:0000313" key="5">
    <source>
        <dbReference type="Proteomes" id="UP000019384"/>
    </source>
</evidence>
<dbReference type="STRING" id="1382522.W6MLP6"/>